<protein>
    <submittedName>
        <fullName evidence="3">HRDC domain-containing protein</fullName>
    </submittedName>
</protein>
<keyword evidence="4" id="KW-1185">Reference proteome</keyword>
<evidence type="ECO:0000256" key="1">
    <source>
        <dbReference type="SAM" id="MobiDB-lite"/>
    </source>
</evidence>
<name>A0ABS2I8R8_9ACTN</name>
<gene>
    <name evidence="3" type="ORF">JS521_33890</name>
</gene>
<dbReference type="SMART" id="SM00341">
    <property type="entry name" value="HRDC"/>
    <property type="match status" value="1"/>
</dbReference>
<organism evidence="3 4">
    <name type="scientific">Streptomyces durocortorensis</name>
    <dbReference type="NCBI Taxonomy" id="2811104"/>
    <lineage>
        <taxon>Bacteria</taxon>
        <taxon>Bacillati</taxon>
        <taxon>Actinomycetota</taxon>
        <taxon>Actinomycetes</taxon>
        <taxon>Kitasatosporales</taxon>
        <taxon>Streptomycetaceae</taxon>
        <taxon>Streptomyces</taxon>
    </lineage>
</organism>
<dbReference type="PROSITE" id="PS50967">
    <property type="entry name" value="HRDC"/>
    <property type="match status" value="1"/>
</dbReference>
<evidence type="ECO:0000313" key="4">
    <source>
        <dbReference type="Proteomes" id="UP000712045"/>
    </source>
</evidence>
<feature type="non-terminal residue" evidence="3">
    <location>
        <position position="1"/>
    </location>
</feature>
<dbReference type="EMBL" id="JAFEUF010000369">
    <property type="protein sequence ID" value="MBM7058664.1"/>
    <property type="molecule type" value="Genomic_DNA"/>
</dbReference>
<dbReference type="InterPro" id="IPR002121">
    <property type="entry name" value="HRDC_dom"/>
</dbReference>
<accession>A0ABS2I8R8</accession>
<sequence>PRPRRGTGGPGVGGGGGIDRGTGRASAAERAPAVERKPRSPVRCRVCGRTLTDAGEMKLMRCEECPSDMDEALYERLYDWRAGQAALLGQPDFCVFTEKTLMAIAEAVPSTEGELVVIAGVGNRKLGRFGADVLAICAGEACDGEHEEGDDET</sequence>
<comment type="caution">
    <text evidence="3">The sequence shown here is derived from an EMBL/GenBank/DDBJ whole genome shotgun (WGS) entry which is preliminary data.</text>
</comment>
<feature type="region of interest" description="Disordered" evidence="1">
    <location>
        <begin position="1"/>
        <end position="39"/>
    </location>
</feature>
<feature type="compositionally biased region" description="Gly residues" evidence="1">
    <location>
        <begin position="1"/>
        <end position="20"/>
    </location>
</feature>
<dbReference type="InterPro" id="IPR010997">
    <property type="entry name" value="HRDC-like_sf"/>
</dbReference>
<dbReference type="Gene3D" id="1.10.150.80">
    <property type="entry name" value="HRDC domain"/>
    <property type="match status" value="1"/>
</dbReference>
<dbReference type="Pfam" id="PF00570">
    <property type="entry name" value="HRDC"/>
    <property type="match status" value="1"/>
</dbReference>
<feature type="domain" description="HRDC" evidence="2">
    <location>
        <begin position="67"/>
        <end position="147"/>
    </location>
</feature>
<dbReference type="InterPro" id="IPR044876">
    <property type="entry name" value="HRDC_dom_sf"/>
</dbReference>
<evidence type="ECO:0000313" key="3">
    <source>
        <dbReference type="EMBL" id="MBM7058664.1"/>
    </source>
</evidence>
<reference evidence="3 4" key="1">
    <citation type="submission" date="2021-02" db="EMBL/GenBank/DDBJ databases">
        <title>Genome Streptomyces sp. RHZ10.</title>
        <authorList>
            <person name="Besaury L."/>
        </authorList>
    </citation>
    <scope>NUCLEOTIDE SEQUENCE [LARGE SCALE GENOMIC DNA]</scope>
    <source>
        <strain evidence="3 4">RHZ10</strain>
    </source>
</reference>
<dbReference type="SUPFAM" id="SSF47819">
    <property type="entry name" value="HRDC-like"/>
    <property type="match status" value="1"/>
</dbReference>
<dbReference type="Proteomes" id="UP000712045">
    <property type="component" value="Unassembled WGS sequence"/>
</dbReference>
<evidence type="ECO:0000259" key="2">
    <source>
        <dbReference type="PROSITE" id="PS50967"/>
    </source>
</evidence>
<proteinExistence type="predicted"/>
<dbReference type="RefSeq" id="WP_205086725.1">
    <property type="nucleotide sequence ID" value="NZ_JAFEUF010000369.1"/>
</dbReference>